<dbReference type="GO" id="GO:0016780">
    <property type="term" value="F:phosphotransferase activity, for other substituted phosphate groups"/>
    <property type="evidence" value="ECO:0007669"/>
    <property type="project" value="InterPro"/>
</dbReference>
<evidence type="ECO:0000313" key="4">
    <source>
        <dbReference type="EMBL" id="OLP55681.1"/>
    </source>
</evidence>
<evidence type="ECO:0000256" key="3">
    <source>
        <dbReference type="SAM" id="Phobius"/>
    </source>
</evidence>
<feature type="transmembrane region" description="Helical" evidence="3">
    <location>
        <begin position="89"/>
        <end position="111"/>
    </location>
</feature>
<feature type="transmembrane region" description="Helical" evidence="3">
    <location>
        <begin position="178"/>
        <end position="199"/>
    </location>
</feature>
<dbReference type="InterPro" id="IPR048254">
    <property type="entry name" value="CDP_ALCOHOL_P_TRANSF_CS"/>
</dbReference>
<feature type="transmembrane region" description="Helical" evidence="3">
    <location>
        <begin position="211"/>
        <end position="229"/>
    </location>
</feature>
<organism evidence="4 5">
    <name type="scientific">Xaviernesmea rhizosphaerae</name>
    <dbReference type="NCBI Taxonomy" id="1672749"/>
    <lineage>
        <taxon>Bacteria</taxon>
        <taxon>Pseudomonadati</taxon>
        <taxon>Pseudomonadota</taxon>
        <taxon>Alphaproteobacteria</taxon>
        <taxon>Hyphomicrobiales</taxon>
        <taxon>Rhizobiaceae</taxon>
        <taxon>Rhizobium/Agrobacterium group</taxon>
        <taxon>Xaviernesmea</taxon>
    </lineage>
</organism>
<keyword evidence="3" id="KW-0472">Membrane</keyword>
<keyword evidence="1 2" id="KW-0808">Transferase</keyword>
<comment type="caution">
    <text evidence="4">The sequence shown here is derived from an EMBL/GenBank/DDBJ whole genome shotgun (WGS) entry which is preliminary data.</text>
</comment>
<keyword evidence="3" id="KW-1133">Transmembrane helix</keyword>
<dbReference type="InterPro" id="IPR043130">
    <property type="entry name" value="CDP-OH_PTrfase_TM_dom"/>
</dbReference>
<proteinExistence type="inferred from homology"/>
<dbReference type="GO" id="GO:0008654">
    <property type="term" value="P:phospholipid biosynthetic process"/>
    <property type="evidence" value="ECO:0007669"/>
    <property type="project" value="InterPro"/>
</dbReference>
<evidence type="ECO:0000313" key="5">
    <source>
        <dbReference type="Proteomes" id="UP000186143"/>
    </source>
</evidence>
<dbReference type="Pfam" id="PF01066">
    <property type="entry name" value="CDP-OH_P_transf"/>
    <property type="match status" value="1"/>
</dbReference>
<feature type="transmembrane region" description="Helical" evidence="3">
    <location>
        <begin position="235"/>
        <end position="256"/>
    </location>
</feature>
<dbReference type="STRING" id="1672749.BJF92_08415"/>
<accession>A0A1Q9AK72</accession>
<keyword evidence="3" id="KW-0812">Transmembrane</keyword>
<protein>
    <recommendedName>
        <fullName evidence="6">CDP-alcohol phosphatidyltransferase</fullName>
    </recommendedName>
</protein>
<dbReference type="AlphaFoldDB" id="A0A1Q9AK72"/>
<feature type="transmembrane region" description="Helical" evidence="3">
    <location>
        <begin position="58"/>
        <end position="77"/>
    </location>
</feature>
<evidence type="ECO:0000256" key="1">
    <source>
        <dbReference type="ARBA" id="ARBA00022679"/>
    </source>
</evidence>
<dbReference type="EMBL" id="MKIO01000027">
    <property type="protein sequence ID" value="OLP55681.1"/>
    <property type="molecule type" value="Genomic_DNA"/>
</dbReference>
<dbReference type="Proteomes" id="UP000186143">
    <property type="component" value="Unassembled WGS sequence"/>
</dbReference>
<sequence>MKGELTLGTAGRFWDWIGPPPGRDALFDDSLTILSSLLAGTAVVAGAATFLPHFDWTFVAWVLAPLAWIYLLTLRGLRAYPHDRFGPANVVTAFRAALVCLVAATFFRFQGLAHEQAMLWCLVATVVVTLALDGVDGYLARRFRQESAFGARFDMEVDAFFILILSGAALFLHKAGPWVLLIGLMRYGFVAAGWFVPRLNGPLFPSLRRKAVCVLQIACLCAILMPIVAPPLSSAIAAAALGGLVYSFAVDIRFLLSWTTTG</sequence>
<dbReference type="PROSITE" id="PS00379">
    <property type="entry name" value="CDP_ALCOHOL_P_TRANSF"/>
    <property type="match status" value="1"/>
</dbReference>
<feature type="transmembrane region" description="Helical" evidence="3">
    <location>
        <begin position="155"/>
        <end position="172"/>
    </location>
</feature>
<dbReference type="Gene3D" id="1.20.120.1760">
    <property type="match status" value="1"/>
</dbReference>
<feature type="transmembrane region" description="Helical" evidence="3">
    <location>
        <begin position="31"/>
        <end position="52"/>
    </location>
</feature>
<dbReference type="GO" id="GO:0016020">
    <property type="term" value="C:membrane"/>
    <property type="evidence" value="ECO:0007669"/>
    <property type="project" value="InterPro"/>
</dbReference>
<feature type="transmembrane region" description="Helical" evidence="3">
    <location>
        <begin position="117"/>
        <end position="135"/>
    </location>
</feature>
<gene>
    <name evidence="4" type="ORF">BJF92_08415</name>
</gene>
<reference evidence="4 5" key="1">
    <citation type="submission" date="2016-09" db="EMBL/GenBank/DDBJ databases">
        <title>Rhizobium sp. nov., a novel species isolated from the rice rhizosphere.</title>
        <authorList>
            <person name="Zhao J."/>
            <person name="Zhang X."/>
        </authorList>
    </citation>
    <scope>NUCLEOTIDE SEQUENCE [LARGE SCALE GENOMIC DNA]</scope>
    <source>
        <strain evidence="4 5">MH17</strain>
    </source>
</reference>
<name>A0A1Q9AK72_9HYPH</name>
<evidence type="ECO:0008006" key="6">
    <source>
        <dbReference type="Google" id="ProtNLM"/>
    </source>
</evidence>
<comment type="similarity">
    <text evidence="2">Belongs to the CDP-alcohol phosphatidyltransferase class-I family.</text>
</comment>
<dbReference type="InterPro" id="IPR000462">
    <property type="entry name" value="CDP-OH_P_trans"/>
</dbReference>
<evidence type="ECO:0000256" key="2">
    <source>
        <dbReference type="RuleBase" id="RU003750"/>
    </source>
</evidence>